<proteinExistence type="predicted"/>
<keyword evidence="2" id="KW-0472">Membrane</keyword>
<dbReference type="AlphaFoldDB" id="A0A8J4CYH6"/>
<sequence>MHAGKCNRCFGFSPAVSSILLHDFDRASECLDIATCAHSASRPGPAAIELRSDCRSSTSNRSVAVSIISSAQRERARTVVRCRVRQFSSTGVKSAGPAPQRPEETGDRGTAQGLARSYDDGEAGDGERHSLLAQGSRIAARNFTWLIVLMHLTLQAVLPLLLLSTAATGAATVNSLMLPLPFTAMYGVLAVLYGIAGACKFVPDLQG</sequence>
<keyword evidence="5" id="KW-1185">Reference proteome</keyword>
<evidence type="ECO:0000313" key="3">
    <source>
        <dbReference type="EMBL" id="GIL91270.1"/>
    </source>
</evidence>
<dbReference type="Proteomes" id="UP000722791">
    <property type="component" value="Unassembled WGS sequence"/>
</dbReference>
<dbReference type="EMBL" id="BNCQ01000019">
    <property type="protein sequence ID" value="GIM05515.1"/>
    <property type="molecule type" value="Genomic_DNA"/>
</dbReference>
<protein>
    <submittedName>
        <fullName evidence="3">Uncharacterized protein</fullName>
    </submittedName>
</protein>
<dbReference type="EMBL" id="BNCP01000063">
    <property type="protein sequence ID" value="GIL91270.1"/>
    <property type="molecule type" value="Genomic_DNA"/>
</dbReference>
<evidence type="ECO:0000313" key="5">
    <source>
        <dbReference type="Proteomes" id="UP000747110"/>
    </source>
</evidence>
<feature type="region of interest" description="Disordered" evidence="1">
    <location>
        <begin position="90"/>
        <end position="126"/>
    </location>
</feature>
<keyword evidence="2" id="KW-1133">Transmembrane helix</keyword>
<organism evidence="3 5">
    <name type="scientific">Volvox reticuliferus</name>
    <dbReference type="NCBI Taxonomy" id="1737510"/>
    <lineage>
        <taxon>Eukaryota</taxon>
        <taxon>Viridiplantae</taxon>
        <taxon>Chlorophyta</taxon>
        <taxon>core chlorophytes</taxon>
        <taxon>Chlorophyceae</taxon>
        <taxon>CS clade</taxon>
        <taxon>Chlamydomonadales</taxon>
        <taxon>Volvocaceae</taxon>
        <taxon>Volvox</taxon>
    </lineage>
</organism>
<gene>
    <name evidence="3" type="ORF">Vretifemale_18836</name>
    <name evidence="4" type="ORF">Vretimale_9960</name>
</gene>
<name>A0A8J4CYH6_9CHLO</name>
<reference evidence="3" key="1">
    <citation type="journal article" date="2021" name="Proc. Natl. Acad. Sci. U.S.A.">
        <title>Three genomes in the algal genus Volvox reveal the fate of a haploid sex-determining region after a transition to homothallism.</title>
        <authorList>
            <person name="Yamamoto K."/>
            <person name="Hamaji T."/>
            <person name="Kawai-Toyooka H."/>
            <person name="Matsuzaki R."/>
            <person name="Takahashi F."/>
            <person name="Nishimura Y."/>
            <person name="Kawachi M."/>
            <person name="Noguchi H."/>
            <person name="Minakuchi Y."/>
            <person name="Umen J.G."/>
            <person name="Toyoda A."/>
            <person name="Nozaki H."/>
        </authorList>
    </citation>
    <scope>NUCLEOTIDE SEQUENCE</scope>
    <source>
        <strain evidence="4">NIES-3785</strain>
        <strain evidence="3">NIES-3786</strain>
    </source>
</reference>
<dbReference type="OrthoDB" id="549760at2759"/>
<evidence type="ECO:0000256" key="1">
    <source>
        <dbReference type="SAM" id="MobiDB-lite"/>
    </source>
</evidence>
<comment type="caution">
    <text evidence="3">The sequence shown here is derived from an EMBL/GenBank/DDBJ whole genome shotgun (WGS) entry which is preliminary data.</text>
</comment>
<keyword evidence="2" id="KW-0812">Transmembrane</keyword>
<dbReference type="Proteomes" id="UP000747110">
    <property type="component" value="Unassembled WGS sequence"/>
</dbReference>
<evidence type="ECO:0000256" key="2">
    <source>
        <dbReference type="SAM" id="Phobius"/>
    </source>
</evidence>
<evidence type="ECO:0000313" key="4">
    <source>
        <dbReference type="EMBL" id="GIM05515.1"/>
    </source>
</evidence>
<feature type="transmembrane region" description="Helical" evidence="2">
    <location>
        <begin position="143"/>
        <end position="163"/>
    </location>
</feature>
<accession>A0A8J4CYH6</accession>
<feature type="transmembrane region" description="Helical" evidence="2">
    <location>
        <begin position="183"/>
        <end position="202"/>
    </location>
</feature>